<dbReference type="KEGG" id="pchi:PC41400_07110"/>
<dbReference type="EMBL" id="JAMDMJ010000008">
    <property type="protein sequence ID" value="MCY9595686.1"/>
    <property type="molecule type" value="Genomic_DNA"/>
</dbReference>
<evidence type="ECO:0000313" key="4">
    <source>
        <dbReference type="Proteomes" id="UP001527202"/>
    </source>
</evidence>
<dbReference type="Proteomes" id="UP000288943">
    <property type="component" value="Chromosome"/>
</dbReference>
<dbReference type="AlphaFoldDB" id="A0A410WSW0"/>
<proteinExistence type="predicted"/>
<dbReference type="GeneID" id="95374587"/>
<gene>
    <name evidence="1" type="ORF">M5X16_07870</name>
    <name evidence="2" type="ORF">PC41400_07110</name>
</gene>
<protein>
    <submittedName>
        <fullName evidence="2">Signal peptide protein</fullName>
    </submittedName>
</protein>
<evidence type="ECO:0000313" key="3">
    <source>
        <dbReference type="Proteomes" id="UP000288943"/>
    </source>
</evidence>
<accession>A0A410WSW0</accession>
<reference evidence="1 4" key="2">
    <citation type="submission" date="2022-05" db="EMBL/GenBank/DDBJ databases">
        <title>Genome Sequencing of Bee-Associated Microbes.</title>
        <authorList>
            <person name="Dunlap C."/>
        </authorList>
    </citation>
    <scope>NUCLEOTIDE SEQUENCE [LARGE SCALE GENOMIC DNA]</scope>
    <source>
        <strain evidence="1 4">NRRL B-23120</strain>
    </source>
</reference>
<keyword evidence="4" id="KW-1185">Reference proteome</keyword>
<sequence length="225" mass="24661">MSRPAMNSRYGSGKKRSRVMIGIFSALALLLVFGLIGACSDKKNTSGGATASGGATTESSVVPWDYKVEQAKVGDLIGGDMTLLPNNDMLPNDGNFATGDQVWVLSFMTAEMKTGDDGKNDVKLSGWTPLKTFKTESAAKTDMSQLKTEIQTEVDLIGVYKTQYGDKHRDFAVVSMPSGHKVKQPISDERYTAIKDKKRVKIVLEEVHDFSNYDLAMSKFRGWAE</sequence>
<dbReference type="OrthoDB" id="2657395at2"/>
<dbReference type="Proteomes" id="UP001527202">
    <property type="component" value="Unassembled WGS sequence"/>
</dbReference>
<dbReference type="RefSeq" id="WP_042229381.1">
    <property type="nucleotide sequence ID" value="NZ_CP026520.1"/>
</dbReference>
<dbReference type="EMBL" id="CP026520">
    <property type="protein sequence ID" value="QAV17443.1"/>
    <property type="molecule type" value="Genomic_DNA"/>
</dbReference>
<evidence type="ECO:0000313" key="2">
    <source>
        <dbReference type="EMBL" id="QAV17443.1"/>
    </source>
</evidence>
<organism evidence="2 3">
    <name type="scientific">Paenibacillus chitinolyticus</name>
    <dbReference type="NCBI Taxonomy" id="79263"/>
    <lineage>
        <taxon>Bacteria</taxon>
        <taxon>Bacillati</taxon>
        <taxon>Bacillota</taxon>
        <taxon>Bacilli</taxon>
        <taxon>Bacillales</taxon>
        <taxon>Paenibacillaceae</taxon>
        <taxon>Paenibacillus</taxon>
    </lineage>
</organism>
<evidence type="ECO:0000313" key="1">
    <source>
        <dbReference type="EMBL" id="MCY9595686.1"/>
    </source>
</evidence>
<name>A0A410WSW0_9BACL</name>
<reference evidence="2 3" key="1">
    <citation type="submission" date="2018-01" db="EMBL/GenBank/DDBJ databases">
        <title>The whole genome sequencing and assembly of Paenibacillus chitinolyticus KCCM 41400 strain.</title>
        <authorList>
            <person name="Kim J.-Y."/>
            <person name="Park M.-K."/>
            <person name="Lee Y.-J."/>
            <person name="Yi H."/>
            <person name="Bahn Y.-S."/>
            <person name="Kim J.F."/>
            <person name="Lee D.-W."/>
        </authorList>
    </citation>
    <scope>NUCLEOTIDE SEQUENCE [LARGE SCALE GENOMIC DNA]</scope>
    <source>
        <strain evidence="2 3">KCCM 41400</strain>
    </source>
</reference>